<dbReference type="Proteomes" id="UP000035763">
    <property type="component" value="Unassembled WGS sequence"/>
</dbReference>
<feature type="compositionally biased region" description="Basic and acidic residues" evidence="5">
    <location>
        <begin position="410"/>
        <end position="424"/>
    </location>
</feature>
<dbReference type="AlphaFoldDB" id="W6JXM0"/>
<dbReference type="GO" id="GO:0055085">
    <property type="term" value="P:transmembrane transport"/>
    <property type="evidence" value="ECO:0007669"/>
    <property type="project" value="UniProtKB-ARBA"/>
</dbReference>
<comment type="caution">
    <text evidence="7">The sequence shown here is derived from an EMBL/GenBank/DDBJ whole genome shotgun (WGS) entry which is preliminary data.</text>
</comment>
<protein>
    <submittedName>
        <fullName evidence="7">Putative peptide ABC transporter, ATP-binding protein</fullName>
    </submittedName>
</protein>
<dbReference type="PANTHER" id="PTHR43776:SF7">
    <property type="entry name" value="D,D-DIPEPTIDE TRANSPORT ATP-BINDING PROTEIN DDPF-RELATED"/>
    <property type="match status" value="1"/>
</dbReference>
<dbReference type="CDD" id="cd03257">
    <property type="entry name" value="ABC_NikE_OppD_transporters"/>
    <property type="match status" value="1"/>
</dbReference>
<dbReference type="FunFam" id="3.40.50.300:FF:000016">
    <property type="entry name" value="Oligopeptide ABC transporter ATP-binding component"/>
    <property type="match status" value="1"/>
</dbReference>
<evidence type="ECO:0000313" key="8">
    <source>
        <dbReference type="Proteomes" id="UP000035763"/>
    </source>
</evidence>
<dbReference type="InterPro" id="IPR027417">
    <property type="entry name" value="P-loop_NTPase"/>
</dbReference>
<dbReference type="Pfam" id="PF08352">
    <property type="entry name" value="oligo_HPY"/>
    <property type="match status" value="1"/>
</dbReference>
<keyword evidence="8" id="KW-1185">Reference proteome</keyword>
<sequence length="424" mass="46440">MPEIILPKASEIGRSTTSEVILSAKDLVKHYPIKTGILRRTTGHVKAVDGVSFDLHKGETLGIVGESGCGKSTLGRLLVRLEAPTDGSVEFEGADMAKASGRELRALRRNIQIVFQDPYTSLNPRMTVGDIVGEPLDIHPDVTPKGGRRKRVQELLDLVGLNPEHINRYPHQFSGGQRQRIGIARGIALDPKVLICDEPVSALDVSVQAQVVNLMEKLQDELGLAYVFIAHDLSVVRHISDRVGVMYLGKLAELGEEDEVYDRPTHPYTQALLSAVPVPDPTLRGKREHIVLQGDVPSPANPPAGCRFHTRCWKAQERCRTDVPELILRPDGRGEHFSACHYAEPRAVVDTVDVTDVEPDERFADTDVRDPATIAAVEGQPGMDGPVQDAEGLVEETPEQRAADMSSLTMHDEGHPGKVEDPRP</sequence>
<evidence type="ECO:0000256" key="4">
    <source>
        <dbReference type="ARBA" id="ARBA00022840"/>
    </source>
</evidence>
<keyword evidence="4 7" id="KW-0067">ATP-binding</keyword>
<dbReference type="InterPro" id="IPR017871">
    <property type="entry name" value="ABC_transporter-like_CS"/>
</dbReference>
<dbReference type="STRING" id="1193182.BN11_280008"/>
<reference evidence="7 8" key="1">
    <citation type="journal article" date="2013" name="ISME J.">
        <title>A metabolic model for members of the genus Tetrasphaera involved in enhanced biological phosphorus removal.</title>
        <authorList>
            <person name="Kristiansen R."/>
            <person name="Nguyen H.T.T."/>
            <person name="Saunders A.M."/>
            <person name="Nielsen J.L."/>
            <person name="Wimmer R."/>
            <person name="Le V.Q."/>
            <person name="McIlroy S.J."/>
            <person name="Petrovski S."/>
            <person name="Seviour R.J."/>
            <person name="Calteau A."/>
            <person name="Nielsen K.L."/>
            <person name="Nielsen P.H."/>
        </authorList>
    </citation>
    <scope>NUCLEOTIDE SEQUENCE [LARGE SCALE GENOMIC DNA]</scope>
    <source>
        <strain evidence="7 8">Ben110</strain>
    </source>
</reference>
<evidence type="ECO:0000256" key="5">
    <source>
        <dbReference type="SAM" id="MobiDB-lite"/>
    </source>
</evidence>
<dbReference type="EMBL" id="CAJA01000201">
    <property type="protein sequence ID" value="CCH73466.1"/>
    <property type="molecule type" value="Genomic_DNA"/>
</dbReference>
<dbReference type="PROSITE" id="PS50893">
    <property type="entry name" value="ABC_TRANSPORTER_2"/>
    <property type="match status" value="1"/>
</dbReference>
<evidence type="ECO:0000259" key="6">
    <source>
        <dbReference type="PROSITE" id="PS50893"/>
    </source>
</evidence>
<dbReference type="SMART" id="SM00382">
    <property type="entry name" value="AAA"/>
    <property type="match status" value="1"/>
</dbReference>
<dbReference type="InterPro" id="IPR003439">
    <property type="entry name" value="ABC_transporter-like_ATP-bd"/>
</dbReference>
<keyword evidence="2" id="KW-0813">Transport</keyword>
<comment type="similarity">
    <text evidence="1">Belongs to the ABC transporter superfamily.</text>
</comment>
<organism evidence="7 8">
    <name type="scientific">Nostocoides australiense Ben110</name>
    <dbReference type="NCBI Taxonomy" id="1193182"/>
    <lineage>
        <taxon>Bacteria</taxon>
        <taxon>Bacillati</taxon>
        <taxon>Actinomycetota</taxon>
        <taxon>Actinomycetes</taxon>
        <taxon>Micrococcales</taxon>
        <taxon>Intrasporangiaceae</taxon>
        <taxon>Nostocoides</taxon>
    </lineage>
</organism>
<dbReference type="PANTHER" id="PTHR43776">
    <property type="entry name" value="TRANSPORT ATP-BINDING PROTEIN"/>
    <property type="match status" value="1"/>
</dbReference>
<dbReference type="GO" id="GO:0015833">
    <property type="term" value="P:peptide transport"/>
    <property type="evidence" value="ECO:0007669"/>
    <property type="project" value="InterPro"/>
</dbReference>
<proteinExistence type="inferred from homology"/>
<dbReference type="RefSeq" id="WP_083433490.1">
    <property type="nucleotide sequence ID" value="NZ_HG764815.1"/>
</dbReference>
<dbReference type="Pfam" id="PF00005">
    <property type="entry name" value="ABC_tran"/>
    <property type="match status" value="1"/>
</dbReference>
<feature type="region of interest" description="Disordered" evidence="5">
    <location>
        <begin position="379"/>
        <end position="424"/>
    </location>
</feature>
<dbReference type="GO" id="GO:0005524">
    <property type="term" value="F:ATP binding"/>
    <property type="evidence" value="ECO:0007669"/>
    <property type="project" value="UniProtKB-KW"/>
</dbReference>
<dbReference type="GO" id="GO:0016887">
    <property type="term" value="F:ATP hydrolysis activity"/>
    <property type="evidence" value="ECO:0007669"/>
    <property type="project" value="InterPro"/>
</dbReference>
<dbReference type="NCBIfam" id="NF008453">
    <property type="entry name" value="PRK11308.1"/>
    <property type="match status" value="1"/>
</dbReference>
<evidence type="ECO:0000256" key="1">
    <source>
        <dbReference type="ARBA" id="ARBA00005417"/>
    </source>
</evidence>
<dbReference type="PROSITE" id="PS00211">
    <property type="entry name" value="ABC_TRANSPORTER_1"/>
    <property type="match status" value="1"/>
</dbReference>
<gene>
    <name evidence="7" type="ORF">BN11_280008</name>
</gene>
<dbReference type="InterPro" id="IPR013563">
    <property type="entry name" value="Oligopep_ABC_C"/>
</dbReference>
<dbReference type="InterPro" id="IPR003593">
    <property type="entry name" value="AAA+_ATPase"/>
</dbReference>
<keyword evidence="3" id="KW-0547">Nucleotide-binding</keyword>
<evidence type="ECO:0000256" key="2">
    <source>
        <dbReference type="ARBA" id="ARBA00022448"/>
    </source>
</evidence>
<dbReference type="Gene3D" id="3.40.50.300">
    <property type="entry name" value="P-loop containing nucleotide triphosphate hydrolases"/>
    <property type="match status" value="1"/>
</dbReference>
<accession>W6JXM0</accession>
<dbReference type="SUPFAM" id="SSF52540">
    <property type="entry name" value="P-loop containing nucleoside triphosphate hydrolases"/>
    <property type="match status" value="1"/>
</dbReference>
<evidence type="ECO:0000313" key="7">
    <source>
        <dbReference type="EMBL" id="CCH73466.1"/>
    </source>
</evidence>
<evidence type="ECO:0000256" key="3">
    <source>
        <dbReference type="ARBA" id="ARBA00022741"/>
    </source>
</evidence>
<dbReference type="InterPro" id="IPR050319">
    <property type="entry name" value="ABC_transp_ATP-bind"/>
</dbReference>
<feature type="domain" description="ABC transporter" evidence="6">
    <location>
        <begin position="22"/>
        <end position="273"/>
    </location>
</feature>
<name>W6JXM0_9MICO</name>
<dbReference type="OrthoDB" id="8481147at2"/>
<dbReference type="NCBIfam" id="TIGR01727">
    <property type="entry name" value="oligo_HPY"/>
    <property type="match status" value="1"/>
</dbReference>